<sequence length="401" mass="45142">MSEAPPPIPYTLHIWPSKWNLPSFDPTCLAAVLYLQLTIPGKFKVVECADPDLSSNGQLPFLTHGHVCVPTLPAIISFVTALSKSSPALSVSDIDASLNTSEKAKRTAWSSHVDTDVGDLVSHMFYSLDANFWGLTNPTLASVLPIPQRYYVPGRIRESYRPRLEASGLWNLPGIEQEKKSPFDDKEKKKTDPKETFARVFEREKVSEKARSTLSIYSRLLGDKSFFFGATPTTLDVSLAAHILLLLDAPFPDPLIQTILKDSYPTIVDHARRVHGEAASRCPRYEMGATEHQPLLSIIPRPLSKNPKDKSALDPEDARYRRMRWMWVAVAVGGVAYYLTQLTRTLMRAQIILQQRAEAHRRHEASLRQAAEEEQEEEDQEEGEQEEGEEILYEEASDESN</sequence>
<evidence type="ECO:0000313" key="2">
    <source>
        <dbReference type="Proteomes" id="UP000790709"/>
    </source>
</evidence>
<comment type="caution">
    <text evidence="1">The sequence shown here is derived from an EMBL/GenBank/DDBJ whole genome shotgun (WGS) entry which is preliminary data.</text>
</comment>
<proteinExistence type="predicted"/>
<gene>
    <name evidence="1" type="ORF">BV22DRAFT_1029111</name>
</gene>
<dbReference type="Proteomes" id="UP000790709">
    <property type="component" value="Unassembled WGS sequence"/>
</dbReference>
<evidence type="ECO:0000313" key="1">
    <source>
        <dbReference type="EMBL" id="KAH7929710.1"/>
    </source>
</evidence>
<accession>A0ACB8BUR7</accession>
<dbReference type="EMBL" id="MU266338">
    <property type="protein sequence ID" value="KAH7929710.1"/>
    <property type="molecule type" value="Genomic_DNA"/>
</dbReference>
<keyword evidence="2" id="KW-1185">Reference proteome</keyword>
<reference evidence="1" key="1">
    <citation type="journal article" date="2021" name="New Phytol.">
        <title>Evolutionary innovations through gain and loss of genes in the ectomycorrhizal Boletales.</title>
        <authorList>
            <person name="Wu G."/>
            <person name="Miyauchi S."/>
            <person name="Morin E."/>
            <person name="Kuo A."/>
            <person name="Drula E."/>
            <person name="Varga T."/>
            <person name="Kohler A."/>
            <person name="Feng B."/>
            <person name="Cao Y."/>
            <person name="Lipzen A."/>
            <person name="Daum C."/>
            <person name="Hundley H."/>
            <person name="Pangilinan J."/>
            <person name="Johnson J."/>
            <person name="Barry K."/>
            <person name="LaButti K."/>
            <person name="Ng V."/>
            <person name="Ahrendt S."/>
            <person name="Min B."/>
            <person name="Choi I.G."/>
            <person name="Park H."/>
            <person name="Plett J.M."/>
            <person name="Magnuson J."/>
            <person name="Spatafora J.W."/>
            <person name="Nagy L.G."/>
            <person name="Henrissat B."/>
            <person name="Grigoriev I.V."/>
            <person name="Yang Z.L."/>
            <person name="Xu J."/>
            <person name="Martin F.M."/>
        </authorList>
    </citation>
    <scope>NUCLEOTIDE SEQUENCE</scope>
    <source>
        <strain evidence="1">KUC20120723A-06</strain>
    </source>
</reference>
<protein>
    <submittedName>
        <fullName evidence="1">Uncharacterized protein</fullName>
    </submittedName>
</protein>
<name>A0ACB8BUR7_9AGAM</name>
<organism evidence="1 2">
    <name type="scientific">Leucogyrophana mollusca</name>
    <dbReference type="NCBI Taxonomy" id="85980"/>
    <lineage>
        <taxon>Eukaryota</taxon>
        <taxon>Fungi</taxon>
        <taxon>Dikarya</taxon>
        <taxon>Basidiomycota</taxon>
        <taxon>Agaricomycotina</taxon>
        <taxon>Agaricomycetes</taxon>
        <taxon>Agaricomycetidae</taxon>
        <taxon>Boletales</taxon>
        <taxon>Boletales incertae sedis</taxon>
        <taxon>Leucogyrophana</taxon>
    </lineage>
</organism>